<dbReference type="RefSeq" id="WP_346582693.1">
    <property type="nucleotide sequence ID" value="NZ_JBDJLH010000009.1"/>
</dbReference>
<dbReference type="InterPro" id="IPR041662">
    <property type="entry name" value="SusD-like_2"/>
</dbReference>
<name>A0ABV0BYG3_9SPHI</name>
<dbReference type="SUPFAM" id="SSF48452">
    <property type="entry name" value="TPR-like"/>
    <property type="match status" value="1"/>
</dbReference>
<evidence type="ECO:0000313" key="2">
    <source>
        <dbReference type="Proteomes" id="UP001409291"/>
    </source>
</evidence>
<dbReference type="Proteomes" id="UP001409291">
    <property type="component" value="Unassembled WGS sequence"/>
</dbReference>
<sequence>MKTIYLKNAKKLLVLALIGTVGLTGCNKFLDINENPNNPEQATPGLLLPTVEAAISQVVGNSFQVYGNIWGQYWTQNPTSSQYRTLDQYRIVNSAMDRPWLILYRNALNNANLIINTKTSASENYKGMAYILKAYTFQIATDAFGDIPLSESLQAAGNLNPKYEAQEVVYDSIFNYIDKGLALLQTKQAIPVTSQDMLFNGDLNKWKAFGNTLKLRAYLRISNVDAAKASAGIKALYASNPVFLDEDATITYTTTGGNENPFYNEMVGLGKTQNVVASGTAVKAFVKNNDPRLFAFYEKVVNNDGIVQDTIAFINQGTYSANTKKLVSSPSPLVGGRAVEPTSAVAPVKLISNAESLFLQAEAVVKGWGSGDAKALYESGITSSFKATGYATEAANYIAKAPDAVFSGNADSKVKAIITQKYFALCGFQGFESWTEWRRTGYPTFFTTSAASTLGEGRMPLRMPYANSEATTNANYPGNVVIYTPVWWDVK</sequence>
<protein>
    <submittedName>
        <fullName evidence="1">SusD/RagB family nutrient-binding outer membrane lipoprotein</fullName>
    </submittedName>
</protein>
<organism evidence="1 2">
    <name type="scientific">Sphingobacterium kitahiroshimense</name>
    <dbReference type="NCBI Taxonomy" id="470446"/>
    <lineage>
        <taxon>Bacteria</taxon>
        <taxon>Pseudomonadati</taxon>
        <taxon>Bacteroidota</taxon>
        <taxon>Sphingobacteriia</taxon>
        <taxon>Sphingobacteriales</taxon>
        <taxon>Sphingobacteriaceae</taxon>
        <taxon>Sphingobacterium</taxon>
    </lineage>
</organism>
<comment type="caution">
    <text evidence="1">The sequence shown here is derived from an EMBL/GenBank/DDBJ whole genome shotgun (WGS) entry which is preliminary data.</text>
</comment>
<dbReference type="Pfam" id="PF12771">
    <property type="entry name" value="SusD-like_2"/>
    <property type="match status" value="1"/>
</dbReference>
<dbReference type="EMBL" id="JBDJNQ010000012">
    <property type="protein sequence ID" value="MEN5379829.1"/>
    <property type="molecule type" value="Genomic_DNA"/>
</dbReference>
<dbReference type="PROSITE" id="PS51257">
    <property type="entry name" value="PROKAR_LIPOPROTEIN"/>
    <property type="match status" value="1"/>
</dbReference>
<gene>
    <name evidence="1" type="ORF">ABE541_21360</name>
</gene>
<keyword evidence="1" id="KW-0449">Lipoprotein</keyword>
<proteinExistence type="predicted"/>
<accession>A0ABV0BYG3</accession>
<dbReference type="Gene3D" id="1.25.40.390">
    <property type="match status" value="1"/>
</dbReference>
<reference evidence="1 2" key="1">
    <citation type="submission" date="2024-04" db="EMBL/GenBank/DDBJ databases">
        <title>WGS of bacteria from Torrens River.</title>
        <authorList>
            <person name="Wyrsch E.R."/>
            <person name="Drigo B."/>
        </authorList>
    </citation>
    <scope>NUCLEOTIDE SEQUENCE [LARGE SCALE GENOMIC DNA]</scope>
    <source>
        <strain evidence="1 2">TWI391</strain>
    </source>
</reference>
<evidence type="ECO:0000313" key="1">
    <source>
        <dbReference type="EMBL" id="MEN5379829.1"/>
    </source>
</evidence>
<dbReference type="InterPro" id="IPR011990">
    <property type="entry name" value="TPR-like_helical_dom_sf"/>
</dbReference>
<keyword evidence="2" id="KW-1185">Reference proteome</keyword>